<feature type="compositionally biased region" description="Basic and acidic residues" evidence="1">
    <location>
        <begin position="24"/>
        <end position="34"/>
    </location>
</feature>
<gene>
    <name evidence="2" type="ORF">EVAR_92141_1</name>
</gene>
<accession>A0A4C1T1A5</accession>
<comment type="caution">
    <text evidence="2">The sequence shown here is derived from an EMBL/GenBank/DDBJ whole genome shotgun (WGS) entry which is preliminary data.</text>
</comment>
<name>A0A4C1T1A5_EUMVA</name>
<evidence type="ECO:0000313" key="2">
    <source>
        <dbReference type="EMBL" id="GBP07267.1"/>
    </source>
</evidence>
<dbReference type="EMBL" id="BGZK01000025">
    <property type="protein sequence ID" value="GBP07267.1"/>
    <property type="molecule type" value="Genomic_DNA"/>
</dbReference>
<organism evidence="2 3">
    <name type="scientific">Eumeta variegata</name>
    <name type="common">Bagworm moth</name>
    <name type="synonym">Eumeta japonica</name>
    <dbReference type="NCBI Taxonomy" id="151549"/>
    <lineage>
        <taxon>Eukaryota</taxon>
        <taxon>Metazoa</taxon>
        <taxon>Ecdysozoa</taxon>
        <taxon>Arthropoda</taxon>
        <taxon>Hexapoda</taxon>
        <taxon>Insecta</taxon>
        <taxon>Pterygota</taxon>
        <taxon>Neoptera</taxon>
        <taxon>Endopterygota</taxon>
        <taxon>Lepidoptera</taxon>
        <taxon>Glossata</taxon>
        <taxon>Ditrysia</taxon>
        <taxon>Tineoidea</taxon>
        <taxon>Psychidae</taxon>
        <taxon>Oiketicinae</taxon>
        <taxon>Eumeta</taxon>
    </lineage>
</organism>
<evidence type="ECO:0000313" key="3">
    <source>
        <dbReference type="Proteomes" id="UP000299102"/>
    </source>
</evidence>
<dbReference type="Proteomes" id="UP000299102">
    <property type="component" value="Unassembled WGS sequence"/>
</dbReference>
<sequence length="113" mass="12576">MHSDIGDRWLGGERRSAGTLFGDKQARTEREKRANRSNNVDMRESGLPQTEPSDGTESAHPALRDRTNALVAGGANVTALHRHRPERYPASLRWPRELSLPQSLQHQAALDSV</sequence>
<dbReference type="AlphaFoldDB" id="A0A4C1T1A5"/>
<reference evidence="2 3" key="1">
    <citation type="journal article" date="2019" name="Commun. Biol.">
        <title>The bagworm genome reveals a unique fibroin gene that provides high tensile strength.</title>
        <authorList>
            <person name="Kono N."/>
            <person name="Nakamura H."/>
            <person name="Ohtoshi R."/>
            <person name="Tomita M."/>
            <person name="Numata K."/>
            <person name="Arakawa K."/>
        </authorList>
    </citation>
    <scope>NUCLEOTIDE SEQUENCE [LARGE SCALE GENOMIC DNA]</scope>
</reference>
<feature type="compositionally biased region" description="Polar residues" evidence="1">
    <location>
        <begin position="47"/>
        <end position="56"/>
    </location>
</feature>
<keyword evidence="3" id="KW-1185">Reference proteome</keyword>
<feature type="region of interest" description="Disordered" evidence="1">
    <location>
        <begin position="1"/>
        <end position="66"/>
    </location>
</feature>
<evidence type="ECO:0000256" key="1">
    <source>
        <dbReference type="SAM" id="MobiDB-lite"/>
    </source>
</evidence>
<protein>
    <submittedName>
        <fullName evidence="2">Uncharacterized protein</fullName>
    </submittedName>
</protein>
<proteinExistence type="predicted"/>
<feature type="compositionally biased region" description="Basic and acidic residues" evidence="1">
    <location>
        <begin position="1"/>
        <end position="16"/>
    </location>
</feature>